<evidence type="ECO:0000256" key="4">
    <source>
        <dbReference type="ARBA" id="ARBA00021752"/>
    </source>
</evidence>
<protein>
    <recommendedName>
        <fullName evidence="4">Dynein regulatory complex protein 10</fullName>
    </recommendedName>
</protein>
<evidence type="ECO:0000313" key="11">
    <source>
        <dbReference type="Proteomes" id="UP000050795"/>
    </source>
</evidence>
<keyword evidence="10" id="KW-0175">Coiled coil</keyword>
<dbReference type="InterPro" id="IPR042815">
    <property type="entry name" value="DRC10"/>
</dbReference>
<proteinExistence type="inferred from homology"/>
<evidence type="ECO:0000256" key="10">
    <source>
        <dbReference type="SAM" id="Coils"/>
    </source>
</evidence>
<comment type="function">
    <text evidence="1">Component of the nexin-dynein regulatory complex (N-DRC), a key regulator of ciliary/flagellar motility which maintains the alignment and integrity of the distal axoneme and regulates microtubule sliding in motile axonemes.</text>
</comment>
<keyword evidence="11" id="KW-1185">Reference proteome</keyword>
<sequence length="454" mass="52876">MSELFGRLSITSDDDDRFRRRSMIPTKPLLANTPAIQKLQLKHLPNVDAKRIISLLDNLTTRILLVSSFPQIVDKLQEYSLILGRNATVLFEAYTPLSKICNEPFNTSTVITRPKYFETETTGNDTKKAVGSQLEELTPGITSEDPLITPRRNTQRVISRLYDVTRLLLRDLMANPLAVSALIRHREQWAIEPSSSCRKLVSLLVHLRTLTRNELLTTQKAKIKRDDFLDRLHRKDLEQTKQIEILTETYNHLKSAQLSQTTDRMDQIKELKSKIQQVQKETQDRLSGFKQDYNMSQWTAYKKHQESVQTLQMFLEDAKNQLNELTKKSIQHEHKLRSEKWKIEDAIYSGIFKKDTDLFEMQVQYDEYFEENEAERLACEKLRTIVEPLKALADVVLEERRLEAEKKAAEIAEKENRRKAATTIKVYGVHGKHVKLLKLNVKERKQICFIIKSK</sequence>
<comment type="similarity">
    <text evidence="3">Belongs to the DRC10 family.</text>
</comment>
<evidence type="ECO:0000256" key="5">
    <source>
        <dbReference type="ARBA" id="ARBA00022490"/>
    </source>
</evidence>
<reference evidence="11" key="1">
    <citation type="submission" date="2022-06" db="EMBL/GenBank/DDBJ databases">
        <authorList>
            <person name="Berger JAMES D."/>
            <person name="Berger JAMES D."/>
        </authorList>
    </citation>
    <scope>NUCLEOTIDE SEQUENCE [LARGE SCALE GENOMIC DNA]</scope>
</reference>
<evidence type="ECO:0000256" key="3">
    <source>
        <dbReference type="ARBA" id="ARBA00009071"/>
    </source>
</evidence>
<reference evidence="12" key="2">
    <citation type="submission" date="2023-11" db="UniProtKB">
        <authorList>
            <consortium name="WormBaseParasite"/>
        </authorList>
    </citation>
    <scope>IDENTIFICATION</scope>
</reference>
<dbReference type="PANTHER" id="PTHR31598">
    <property type="entry name" value="IQ DOMAIN-CONTAINING PROTEIN D"/>
    <property type="match status" value="1"/>
</dbReference>
<keyword evidence="6" id="KW-0282">Flagellum</keyword>
<name>A0AA85K2E4_TRIRE</name>
<dbReference type="PANTHER" id="PTHR31598:SF1">
    <property type="entry name" value="DYNEIN REGULATORY COMPLEX PROTEIN 10"/>
    <property type="match status" value="1"/>
</dbReference>
<dbReference type="AlphaFoldDB" id="A0AA85K2E4"/>
<keyword evidence="9" id="KW-0966">Cell projection</keyword>
<evidence type="ECO:0000256" key="6">
    <source>
        <dbReference type="ARBA" id="ARBA00022846"/>
    </source>
</evidence>
<evidence type="ECO:0000256" key="8">
    <source>
        <dbReference type="ARBA" id="ARBA00023212"/>
    </source>
</evidence>
<feature type="coiled-coil region" evidence="10">
    <location>
        <begin position="301"/>
        <end position="335"/>
    </location>
</feature>
<keyword evidence="8" id="KW-0206">Cytoskeleton</keyword>
<evidence type="ECO:0000256" key="1">
    <source>
        <dbReference type="ARBA" id="ARBA00003029"/>
    </source>
</evidence>
<evidence type="ECO:0000256" key="7">
    <source>
        <dbReference type="ARBA" id="ARBA00023069"/>
    </source>
</evidence>
<accession>A0AA85K2E4</accession>
<evidence type="ECO:0000313" key="12">
    <source>
        <dbReference type="WBParaSite" id="TREG1_50520.1"/>
    </source>
</evidence>
<organism evidence="11 12">
    <name type="scientific">Trichobilharzia regenti</name>
    <name type="common">Nasal bird schistosome</name>
    <dbReference type="NCBI Taxonomy" id="157069"/>
    <lineage>
        <taxon>Eukaryota</taxon>
        <taxon>Metazoa</taxon>
        <taxon>Spiralia</taxon>
        <taxon>Lophotrochozoa</taxon>
        <taxon>Platyhelminthes</taxon>
        <taxon>Trematoda</taxon>
        <taxon>Digenea</taxon>
        <taxon>Strigeidida</taxon>
        <taxon>Schistosomatoidea</taxon>
        <taxon>Schistosomatidae</taxon>
        <taxon>Trichobilharzia</taxon>
    </lineage>
</organism>
<keyword evidence="7" id="KW-0969">Cilium</keyword>
<evidence type="ECO:0000256" key="2">
    <source>
        <dbReference type="ARBA" id="ARBA00004611"/>
    </source>
</evidence>
<dbReference type="WBParaSite" id="TREG1_50520.1">
    <property type="protein sequence ID" value="TREG1_50520.1"/>
    <property type="gene ID" value="TREG1_50520"/>
</dbReference>
<comment type="subcellular location">
    <subcellularLocation>
        <location evidence="2">Cytoplasm</location>
        <location evidence="2">Cytoskeleton</location>
        <location evidence="2">Flagellum axoneme</location>
    </subcellularLocation>
</comment>
<dbReference type="Proteomes" id="UP000050795">
    <property type="component" value="Unassembled WGS sequence"/>
</dbReference>
<evidence type="ECO:0000256" key="9">
    <source>
        <dbReference type="ARBA" id="ARBA00023273"/>
    </source>
</evidence>
<keyword evidence="5" id="KW-0963">Cytoplasm</keyword>